<sequence length="332" mass="40150">MNEKIRKNIDDIVWYIPFKKLRNLLREFFIEYFNNLDSMQKKLDNIEKNKEEYIKKYLYDKGYNRIVPIGHYESPYPPQDELNDGFKKIENNTSFMYNINAINMNDDVQLEFYNKIRKFFDKFDFPKEKNDKYRYYYNNGWYEINCASCLYSIINYIKPNNIIEIGSGFSTALMLDINNNIFNNEINILSIEPRPDRLKSLLFETDNISIIEKNQQDVDLEVFSKLEENDLLFIDSSHVCRPFGDINRQFFDILPNLNKGVIIHIHDIPYPFEYPSIWIDKERRAYTEAYMLRSFLQYNDNFEILCFPDYLCKKYPEIVKYRSGSIYLRKIK</sequence>
<dbReference type="Pfam" id="PF13578">
    <property type="entry name" value="Methyltransf_24"/>
    <property type="match status" value="1"/>
</dbReference>
<protein>
    <submittedName>
        <fullName evidence="2">Class I SAM-dependent methyltransferase</fullName>
    </submittedName>
</protein>
<evidence type="ECO:0000313" key="2">
    <source>
        <dbReference type="EMBL" id="TXJ37213.1"/>
    </source>
</evidence>
<dbReference type="Proteomes" id="UP000323176">
    <property type="component" value="Unassembled WGS sequence"/>
</dbReference>
<dbReference type="SUPFAM" id="SSF53335">
    <property type="entry name" value="S-adenosyl-L-methionine-dependent methyltransferases"/>
    <property type="match status" value="1"/>
</dbReference>
<keyword evidence="2" id="KW-0489">Methyltransferase</keyword>
<evidence type="ECO:0000313" key="3">
    <source>
        <dbReference type="Proteomes" id="UP000323176"/>
    </source>
</evidence>
<dbReference type="InterPro" id="IPR029063">
    <property type="entry name" value="SAM-dependent_MTases_sf"/>
</dbReference>
<proteinExistence type="predicted"/>
<organism evidence="2 3">
    <name type="scientific">Brachyspira pilosicoli</name>
    <name type="common">Serpulina pilosicoli</name>
    <dbReference type="NCBI Taxonomy" id="52584"/>
    <lineage>
        <taxon>Bacteria</taxon>
        <taxon>Pseudomonadati</taxon>
        <taxon>Spirochaetota</taxon>
        <taxon>Spirochaetia</taxon>
        <taxon>Brachyspirales</taxon>
        <taxon>Brachyspiraceae</taxon>
        <taxon>Brachyspira</taxon>
    </lineage>
</organism>
<dbReference type="EMBL" id="SAXY01000070">
    <property type="protein sequence ID" value="TXJ37213.1"/>
    <property type="molecule type" value="Genomic_DNA"/>
</dbReference>
<name>A0A5C8EHK5_BRAPL</name>
<dbReference type="AlphaFoldDB" id="A0A5C8EHK5"/>
<keyword evidence="2" id="KW-0808">Transferase</keyword>
<comment type="caution">
    <text evidence="2">The sequence shown here is derived from an EMBL/GenBank/DDBJ whole genome shotgun (WGS) entry which is preliminary data.</text>
</comment>
<dbReference type="GO" id="GO:0032259">
    <property type="term" value="P:methylation"/>
    <property type="evidence" value="ECO:0007669"/>
    <property type="project" value="UniProtKB-KW"/>
</dbReference>
<gene>
    <name evidence="2" type="ORF">EPJ72_11465</name>
</gene>
<evidence type="ECO:0000256" key="1">
    <source>
        <dbReference type="SAM" id="Coils"/>
    </source>
</evidence>
<reference evidence="2 3" key="1">
    <citation type="journal article" date="1992" name="Lakartidningen">
        <title>[Penicillin V and not amoxicillin is the first choice preparation in acute otitis].</title>
        <authorList>
            <person name="Kamme C."/>
            <person name="Lundgren K."/>
            <person name="Prellner K."/>
        </authorList>
    </citation>
    <scope>NUCLEOTIDE SEQUENCE [LARGE SCALE GENOMIC DNA]</scope>
    <source>
        <strain evidence="2 3">PC5538III-hc</strain>
    </source>
</reference>
<feature type="coiled-coil region" evidence="1">
    <location>
        <begin position="29"/>
        <end position="56"/>
    </location>
</feature>
<accession>A0A5C8EHK5</accession>
<keyword evidence="1" id="KW-0175">Coiled coil</keyword>
<dbReference type="OrthoDB" id="9795498at2"/>
<dbReference type="GO" id="GO:0008168">
    <property type="term" value="F:methyltransferase activity"/>
    <property type="evidence" value="ECO:0007669"/>
    <property type="project" value="UniProtKB-KW"/>
</dbReference>
<dbReference type="Gene3D" id="3.40.50.150">
    <property type="entry name" value="Vaccinia Virus protein VP39"/>
    <property type="match status" value="1"/>
</dbReference>